<proteinExistence type="predicted"/>
<evidence type="ECO:0000313" key="2">
    <source>
        <dbReference type="EMBL" id="CAG9330533.1"/>
    </source>
</evidence>
<accession>A0AAU9K0W6</accession>
<keyword evidence="3" id="KW-1185">Reference proteome</keyword>
<evidence type="ECO:0000313" key="3">
    <source>
        <dbReference type="Proteomes" id="UP001162131"/>
    </source>
</evidence>
<comment type="caution">
    <text evidence="2">The sequence shown here is derived from an EMBL/GenBank/DDBJ whole genome shotgun (WGS) entry which is preliminary data.</text>
</comment>
<feature type="region of interest" description="Disordered" evidence="1">
    <location>
        <begin position="122"/>
        <end position="174"/>
    </location>
</feature>
<name>A0AAU9K0W6_9CILI</name>
<organism evidence="2 3">
    <name type="scientific">Blepharisma stoltei</name>
    <dbReference type="NCBI Taxonomy" id="1481888"/>
    <lineage>
        <taxon>Eukaryota</taxon>
        <taxon>Sar</taxon>
        <taxon>Alveolata</taxon>
        <taxon>Ciliophora</taxon>
        <taxon>Postciliodesmatophora</taxon>
        <taxon>Heterotrichea</taxon>
        <taxon>Heterotrichida</taxon>
        <taxon>Blepharismidae</taxon>
        <taxon>Blepharisma</taxon>
    </lineage>
</organism>
<dbReference type="AlphaFoldDB" id="A0AAU9K0W6"/>
<dbReference type="EMBL" id="CAJZBQ010000051">
    <property type="protein sequence ID" value="CAG9330533.1"/>
    <property type="molecule type" value="Genomic_DNA"/>
</dbReference>
<dbReference type="Proteomes" id="UP001162131">
    <property type="component" value="Unassembled WGS sequence"/>
</dbReference>
<evidence type="ECO:0000256" key="1">
    <source>
        <dbReference type="SAM" id="MobiDB-lite"/>
    </source>
</evidence>
<feature type="compositionally biased region" description="Basic and acidic residues" evidence="1">
    <location>
        <begin position="136"/>
        <end position="151"/>
    </location>
</feature>
<sequence length="213" mass="24554">MSIYSGFATRSMETAYNRGVCHLLQLCQAHLLALLKGEPIDVPYLSQTFTKIFRNLKKLEQHKHLQPKYTLYCTELADNFGSMDKPLSHANSSFSSINGSELDLQILNEAMAYDSSSIHRYTPAPRLSRPDYLIPEPRDQSRRRYSKDISRKQTYSSRYSGSPPPYEHLIGGSRGKLVLQRPRRMKAIKPDNIAELYQERALSKLHQEIRSFM</sequence>
<gene>
    <name evidence="2" type="ORF">BSTOLATCC_MIC51116</name>
</gene>
<reference evidence="2" key="1">
    <citation type="submission" date="2021-09" db="EMBL/GenBank/DDBJ databases">
        <authorList>
            <consortium name="AG Swart"/>
            <person name="Singh M."/>
            <person name="Singh A."/>
            <person name="Seah K."/>
            <person name="Emmerich C."/>
        </authorList>
    </citation>
    <scope>NUCLEOTIDE SEQUENCE</scope>
    <source>
        <strain evidence="2">ATCC30299</strain>
    </source>
</reference>
<protein>
    <submittedName>
        <fullName evidence="2">Uncharacterized protein</fullName>
    </submittedName>
</protein>